<dbReference type="PANTHER" id="PTHR30290:SF82">
    <property type="entry name" value="ABC-TYPE DIPEPTIDE_OLIGOPEPTIDE TRANSPORT SYSTEM, PERIPLASMIC COMPONENT"/>
    <property type="match status" value="1"/>
</dbReference>
<dbReference type="Proteomes" id="UP000184275">
    <property type="component" value="Unassembled WGS sequence"/>
</dbReference>
<dbReference type="InterPro" id="IPR000914">
    <property type="entry name" value="SBP_5_dom"/>
</dbReference>
<dbReference type="PROSITE" id="PS51257">
    <property type="entry name" value="PROKAR_LIPOPROTEIN"/>
    <property type="match status" value="1"/>
</dbReference>
<feature type="domain" description="Solute-binding protein family 5" evidence="2">
    <location>
        <begin position="95"/>
        <end position="474"/>
    </location>
</feature>
<reference evidence="4" key="1">
    <citation type="submission" date="2016-11" db="EMBL/GenBank/DDBJ databases">
        <authorList>
            <person name="Varghese N."/>
            <person name="Submissions S."/>
        </authorList>
    </citation>
    <scope>NUCLEOTIDE SEQUENCE [LARGE SCALE GENOMIC DNA]</scope>
    <source>
        <strain evidence="4">UWOS</strain>
    </source>
</reference>
<gene>
    <name evidence="3" type="ORF">SAMN05720469_10235</name>
</gene>
<dbReference type="InterPro" id="IPR039424">
    <property type="entry name" value="SBP_5"/>
</dbReference>
<dbReference type="PANTHER" id="PTHR30290">
    <property type="entry name" value="PERIPLASMIC BINDING COMPONENT OF ABC TRANSPORTER"/>
    <property type="match status" value="1"/>
</dbReference>
<evidence type="ECO:0000313" key="4">
    <source>
        <dbReference type="Proteomes" id="UP000184275"/>
    </source>
</evidence>
<dbReference type="CDD" id="cd08509">
    <property type="entry name" value="PBP2_TmCBP_oligosaccharides_like"/>
    <property type="match status" value="1"/>
</dbReference>
<evidence type="ECO:0000259" key="2">
    <source>
        <dbReference type="Pfam" id="PF00496"/>
    </source>
</evidence>
<keyword evidence="1" id="KW-0732">Signal</keyword>
<accession>A0A1M6QBW9</accession>
<name>A0A1M6QBW9_9BACT</name>
<dbReference type="Pfam" id="PF00496">
    <property type="entry name" value="SBP_bac_5"/>
    <property type="match status" value="1"/>
</dbReference>
<dbReference type="EMBL" id="FRAW01000002">
    <property type="protein sequence ID" value="SHK17668.1"/>
    <property type="molecule type" value="Genomic_DNA"/>
</dbReference>
<dbReference type="Gene3D" id="3.90.76.10">
    <property type="entry name" value="Dipeptide-binding Protein, Domain 1"/>
    <property type="match status" value="1"/>
</dbReference>
<dbReference type="SUPFAM" id="SSF53850">
    <property type="entry name" value="Periplasmic binding protein-like II"/>
    <property type="match status" value="1"/>
</dbReference>
<organism evidence="3 4">
    <name type="scientific">Fibrobacter intestinalis</name>
    <dbReference type="NCBI Taxonomy" id="28122"/>
    <lineage>
        <taxon>Bacteria</taxon>
        <taxon>Pseudomonadati</taxon>
        <taxon>Fibrobacterota</taxon>
        <taxon>Fibrobacteria</taxon>
        <taxon>Fibrobacterales</taxon>
        <taxon>Fibrobacteraceae</taxon>
        <taxon>Fibrobacter</taxon>
    </lineage>
</organism>
<keyword evidence="4" id="KW-1185">Reference proteome</keyword>
<dbReference type="PIRSF" id="PIRSF002741">
    <property type="entry name" value="MppA"/>
    <property type="match status" value="1"/>
</dbReference>
<evidence type="ECO:0000313" key="3">
    <source>
        <dbReference type="EMBL" id="SHK17668.1"/>
    </source>
</evidence>
<protein>
    <submittedName>
        <fullName evidence="3">Peptide/nickel transport system substrate-binding protein</fullName>
    </submittedName>
</protein>
<dbReference type="GO" id="GO:0015833">
    <property type="term" value="P:peptide transport"/>
    <property type="evidence" value="ECO:0007669"/>
    <property type="project" value="TreeGrafter"/>
</dbReference>
<sequence>MLHTKMPNCRIVNLLSAGILSCFFLNACQEDSESSPKVAEESLYPRAQTLYIGGFDWAPPTTFNPLDGDPNFPIDGNIRLMYESLFAYNNLNGKTEPMLAKSFVQTDSSIQVELDERARWSNGEKVSPEDVLYTFYMDSIFPTPRHGGWRYIDRIKTTGKNQLEFVMNKKEKNPLVLLSLISETSILPKSVFKPIVEASKTNGRYNYANVLTFKNDSSPVVSGPYNLDSYYPDKIVLKRVENYWGNAKHNGKAPAPLYIIHSLYTSNNLFNNAMTKGNLDISSIFMPRIWEKKRDDIRAWSLKEPYHYPGSIPTLFIATTTTPFNDIAFRRALAHAINFEKIKSVAVSNYTDAMRPGFILPFNQEARYFNEEDVKTYGYSYDLVKARKILSDAGYSWDNDGKILNKEGMPIRPLSLECPQGWTDWEDAIKVVAESFKELGISTNQRFVDYSEWKKDLRYGKFDLVMKTQTADLSAATPWGRFNQVMSSKDFKPVGEEAFSNPGRFTDPTADSLLELIPSLTDSTALKEAYRHLNRIFMEKIPVLPLMYRPSQFYLFSTKHWTNFPTEENPYAPPQALIIGASVKALWEIKPVQ</sequence>
<proteinExistence type="predicted"/>
<dbReference type="Gene3D" id="3.10.105.10">
    <property type="entry name" value="Dipeptide-binding Protein, Domain 3"/>
    <property type="match status" value="1"/>
</dbReference>
<dbReference type="AlphaFoldDB" id="A0A1M6QBW9"/>
<feature type="chain" id="PRO_5011979994" evidence="1">
    <location>
        <begin position="28"/>
        <end position="593"/>
    </location>
</feature>
<dbReference type="InterPro" id="IPR030678">
    <property type="entry name" value="Peptide/Ni-bd"/>
</dbReference>
<dbReference type="Gene3D" id="3.40.190.10">
    <property type="entry name" value="Periplasmic binding protein-like II"/>
    <property type="match status" value="1"/>
</dbReference>
<dbReference type="GO" id="GO:0030288">
    <property type="term" value="C:outer membrane-bounded periplasmic space"/>
    <property type="evidence" value="ECO:0007669"/>
    <property type="project" value="UniProtKB-ARBA"/>
</dbReference>
<feature type="signal peptide" evidence="1">
    <location>
        <begin position="1"/>
        <end position="27"/>
    </location>
</feature>
<dbReference type="GO" id="GO:0043190">
    <property type="term" value="C:ATP-binding cassette (ABC) transporter complex"/>
    <property type="evidence" value="ECO:0007669"/>
    <property type="project" value="InterPro"/>
</dbReference>
<dbReference type="GO" id="GO:1904680">
    <property type="term" value="F:peptide transmembrane transporter activity"/>
    <property type="evidence" value="ECO:0007669"/>
    <property type="project" value="TreeGrafter"/>
</dbReference>
<evidence type="ECO:0000256" key="1">
    <source>
        <dbReference type="SAM" id="SignalP"/>
    </source>
</evidence>